<evidence type="ECO:0000313" key="4">
    <source>
        <dbReference type="Proteomes" id="UP000017836"/>
    </source>
</evidence>
<dbReference type="EMBL" id="KI393527">
    <property type="protein sequence ID" value="ERN08310.1"/>
    <property type="molecule type" value="Genomic_DNA"/>
</dbReference>
<evidence type="ECO:0000256" key="2">
    <source>
        <dbReference type="SAM" id="MobiDB-lite"/>
    </source>
</evidence>
<dbReference type="PANTHER" id="PTHR36406">
    <property type="entry name" value="MEDIATOR OF RNA POLYMERASE II TRANSCRIPTION SUBUNIT 30"/>
    <property type="match status" value="1"/>
</dbReference>
<name>W1PMC6_AMBTC</name>
<feature type="coiled-coil region" evidence="1">
    <location>
        <begin position="114"/>
        <end position="145"/>
    </location>
</feature>
<dbReference type="InterPro" id="IPR034568">
    <property type="entry name" value="MED30"/>
</dbReference>
<gene>
    <name evidence="3" type="ORF">AMTR_s00156p00059920</name>
</gene>
<keyword evidence="1" id="KW-0175">Coiled coil</keyword>
<keyword evidence="4" id="KW-1185">Reference proteome</keyword>
<evidence type="ECO:0008006" key="5">
    <source>
        <dbReference type="Google" id="ProtNLM"/>
    </source>
</evidence>
<dbReference type="AlphaFoldDB" id="W1PMC6"/>
<dbReference type="KEGG" id="atr:18995751"/>
<proteinExistence type="predicted"/>
<dbReference type="STRING" id="13333.W1PMC6"/>
<dbReference type="HOGENOM" id="CLU_130098_0_0_1"/>
<dbReference type="eggNOG" id="ENOG502RY8Y">
    <property type="taxonomic scope" value="Eukaryota"/>
</dbReference>
<feature type="region of interest" description="Disordered" evidence="2">
    <location>
        <begin position="90"/>
        <end position="114"/>
    </location>
</feature>
<sequence>MEMEESLSRKSTEELAVEGQRHLEDTIAAAYQILCSMNQELCNPSLWSTADAADSSHHHEPGGGALEDARHRYKCAVASLRAVLSAIPTSHSEVPQGAGPTGSSPDTSGKKSELQSLEERAAYLRKELANKNKHLKLVIDQLRELVMDVSMWQSPCSV</sequence>
<dbReference type="Proteomes" id="UP000017836">
    <property type="component" value="Unassembled WGS sequence"/>
</dbReference>
<protein>
    <recommendedName>
        <fullName evidence="5">Mediator of RNA polymerase II transcription subunit 30</fullName>
    </recommendedName>
</protein>
<evidence type="ECO:0000256" key="1">
    <source>
        <dbReference type="SAM" id="Coils"/>
    </source>
</evidence>
<reference evidence="4" key="1">
    <citation type="journal article" date="2013" name="Science">
        <title>The Amborella genome and the evolution of flowering plants.</title>
        <authorList>
            <consortium name="Amborella Genome Project"/>
        </authorList>
    </citation>
    <scope>NUCLEOTIDE SEQUENCE [LARGE SCALE GENOMIC DNA]</scope>
</reference>
<accession>W1PMC6</accession>
<dbReference type="Gramene" id="ERN08310">
    <property type="protein sequence ID" value="ERN08310"/>
    <property type="gene ID" value="AMTR_s00156p00059920"/>
</dbReference>
<dbReference type="OrthoDB" id="532289at2759"/>
<dbReference type="PANTHER" id="PTHR36406:SF2">
    <property type="entry name" value="MEDIATOR OF RNA POLYMERASE II TRANSCRIPTION SUBUNIT 30"/>
    <property type="match status" value="1"/>
</dbReference>
<dbReference type="GO" id="GO:0016592">
    <property type="term" value="C:mediator complex"/>
    <property type="evidence" value="ECO:0000318"/>
    <property type="project" value="GO_Central"/>
</dbReference>
<evidence type="ECO:0000313" key="3">
    <source>
        <dbReference type="EMBL" id="ERN08310.1"/>
    </source>
</evidence>
<dbReference type="OMA" id="TWQSPCA"/>
<organism evidence="3 4">
    <name type="scientific">Amborella trichopoda</name>
    <dbReference type="NCBI Taxonomy" id="13333"/>
    <lineage>
        <taxon>Eukaryota</taxon>
        <taxon>Viridiplantae</taxon>
        <taxon>Streptophyta</taxon>
        <taxon>Embryophyta</taxon>
        <taxon>Tracheophyta</taxon>
        <taxon>Spermatophyta</taxon>
        <taxon>Magnoliopsida</taxon>
        <taxon>Amborellales</taxon>
        <taxon>Amborellaceae</taxon>
        <taxon>Amborella</taxon>
    </lineage>
</organism>